<dbReference type="CDD" id="cd06170">
    <property type="entry name" value="LuxR_C_like"/>
    <property type="match status" value="1"/>
</dbReference>
<dbReference type="InterPro" id="IPR036388">
    <property type="entry name" value="WH-like_DNA-bd_sf"/>
</dbReference>
<dbReference type="Pfam" id="PF00072">
    <property type="entry name" value="Response_reg"/>
    <property type="match status" value="1"/>
</dbReference>
<evidence type="ECO:0000313" key="6">
    <source>
        <dbReference type="EMBL" id="MFM0642100.1"/>
    </source>
</evidence>
<organism evidence="6 7">
    <name type="scientific">Paraburkholderia metrosideri</name>
    <dbReference type="NCBI Taxonomy" id="580937"/>
    <lineage>
        <taxon>Bacteria</taxon>
        <taxon>Pseudomonadati</taxon>
        <taxon>Pseudomonadota</taxon>
        <taxon>Betaproteobacteria</taxon>
        <taxon>Burkholderiales</taxon>
        <taxon>Burkholderiaceae</taxon>
        <taxon>Paraburkholderia</taxon>
    </lineage>
</organism>
<feature type="domain" description="Response regulatory" evidence="5">
    <location>
        <begin position="21"/>
        <end position="141"/>
    </location>
</feature>
<feature type="domain" description="HTH luxR-type" evidence="4">
    <location>
        <begin position="162"/>
        <end position="227"/>
    </location>
</feature>
<evidence type="ECO:0000256" key="1">
    <source>
        <dbReference type="ARBA" id="ARBA00022553"/>
    </source>
</evidence>
<dbReference type="CDD" id="cd17535">
    <property type="entry name" value="REC_NarL-like"/>
    <property type="match status" value="1"/>
</dbReference>
<keyword evidence="7" id="KW-1185">Reference proteome</keyword>
<proteinExistence type="predicted"/>
<dbReference type="InterPro" id="IPR001789">
    <property type="entry name" value="Sig_transdc_resp-reg_receiver"/>
</dbReference>
<dbReference type="PANTHER" id="PTHR43214">
    <property type="entry name" value="TWO-COMPONENT RESPONSE REGULATOR"/>
    <property type="match status" value="1"/>
</dbReference>
<dbReference type="InterPro" id="IPR000792">
    <property type="entry name" value="Tscrpt_reg_LuxR_C"/>
</dbReference>
<comment type="caution">
    <text evidence="6">The sequence shown here is derived from an EMBL/GenBank/DDBJ whole genome shotgun (WGS) entry which is preliminary data.</text>
</comment>
<name>A0ABW9E3B6_9BURK</name>
<keyword evidence="1 3" id="KW-0597">Phosphoprotein</keyword>
<sequence>MHVVCRECQSIRQQKKTQKIRVIVADDHDCVRVGVMRLLQTAPRIEIVGEARDTQTLAELLDSHACDVVVSDIGMPGIDGASNVVSFLRRLFRARPHPCVVVLTMICHAHMLSGLLHLGVTGIVDKRDTAAALIEAIEAAVSGRVYLSDQARVAIDASDAPPQPRAGVLSAREWEVFQLYVQGLAVHEIAARLQRSGKTISTQKRSAMRKLGLETENDLIDYARQIGLA</sequence>
<dbReference type="SUPFAM" id="SSF46894">
    <property type="entry name" value="C-terminal effector domain of the bipartite response regulators"/>
    <property type="match status" value="1"/>
</dbReference>
<evidence type="ECO:0000256" key="2">
    <source>
        <dbReference type="ARBA" id="ARBA00023125"/>
    </source>
</evidence>
<dbReference type="RefSeq" id="WP_408340717.1">
    <property type="nucleotide sequence ID" value="NZ_JAQQCF010000057.1"/>
</dbReference>
<evidence type="ECO:0000259" key="5">
    <source>
        <dbReference type="PROSITE" id="PS50110"/>
    </source>
</evidence>
<feature type="modified residue" description="4-aspartylphosphate" evidence="3">
    <location>
        <position position="72"/>
    </location>
</feature>
<dbReference type="Proteomes" id="UP001629432">
    <property type="component" value="Unassembled WGS sequence"/>
</dbReference>
<dbReference type="PROSITE" id="PS00622">
    <property type="entry name" value="HTH_LUXR_1"/>
    <property type="match status" value="1"/>
</dbReference>
<dbReference type="PANTHER" id="PTHR43214:SF17">
    <property type="entry name" value="TRANSCRIPTIONAL REGULATORY PROTEIN RCSB"/>
    <property type="match status" value="1"/>
</dbReference>
<dbReference type="Gene3D" id="1.10.10.10">
    <property type="entry name" value="Winged helix-like DNA-binding domain superfamily/Winged helix DNA-binding domain"/>
    <property type="match status" value="1"/>
</dbReference>
<evidence type="ECO:0000259" key="4">
    <source>
        <dbReference type="PROSITE" id="PS50043"/>
    </source>
</evidence>
<dbReference type="SMART" id="SM00421">
    <property type="entry name" value="HTH_LUXR"/>
    <property type="match status" value="1"/>
</dbReference>
<accession>A0ABW9E3B6</accession>
<gene>
    <name evidence="6" type="ORF">PQQ63_36040</name>
</gene>
<dbReference type="InterPro" id="IPR058245">
    <property type="entry name" value="NreC/VraR/RcsB-like_REC"/>
</dbReference>
<dbReference type="InterPro" id="IPR016032">
    <property type="entry name" value="Sig_transdc_resp-reg_C-effctor"/>
</dbReference>
<dbReference type="SMART" id="SM00448">
    <property type="entry name" value="REC"/>
    <property type="match status" value="1"/>
</dbReference>
<evidence type="ECO:0000256" key="3">
    <source>
        <dbReference type="PROSITE-ProRule" id="PRU00169"/>
    </source>
</evidence>
<dbReference type="InterPro" id="IPR011006">
    <property type="entry name" value="CheY-like_superfamily"/>
</dbReference>
<dbReference type="SUPFAM" id="SSF52172">
    <property type="entry name" value="CheY-like"/>
    <property type="match status" value="1"/>
</dbReference>
<dbReference type="PROSITE" id="PS50110">
    <property type="entry name" value="RESPONSE_REGULATORY"/>
    <property type="match status" value="1"/>
</dbReference>
<protein>
    <submittedName>
        <fullName evidence="6">Response regulator transcription factor</fullName>
    </submittedName>
</protein>
<reference evidence="6 7" key="1">
    <citation type="journal article" date="2024" name="Chem. Sci.">
        <title>Discovery of megapolipeptins by genome mining of a Burkholderiales bacteria collection.</title>
        <authorList>
            <person name="Paulo B.S."/>
            <person name="Recchia M.J.J."/>
            <person name="Lee S."/>
            <person name="Fergusson C.H."/>
            <person name="Romanowski S.B."/>
            <person name="Hernandez A."/>
            <person name="Krull N."/>
            <person name="Liu D.Y."/>
            <person name="Cavanagh H."/>
            <person name="Bos A."/>
            <person name="Gray C.A."/>
            <person name="Murphy B.T."/>
            <person name="Linington R.G."/>
            <person name="Eustaquio A.S."/>
        </authorList>
    </citation>
    <scope>NUCLEOTIDE SEQUENCE [LARGE SCALE GENOMIC DNA]</scope>
    <source>
        <strain evidence="6 7">RL17-338-BIC-A</strain>
    </source>
</reference>
<evidence type="ECO:0000313" key="7">
    <source>
        <dbReference type="Proteomes" id="UP001629432"/>
    </source>
</evidence>
<dbReference type="Gene3D" id="3.40.50.2300">
    <property type="match status" value="1"/>
</dbReference>
<keyword evidence="2" id="KW-0238">DNA-binding</keyword>
<dbReference type="PRINTS" id="PR00038">
    <property type="entry name" value="HTHLUXR"/>
</dbReference>
<dbReference type="InterPro" id="IPR039420">
    <property type="entry name" value="WalR-like"/>
</dbReference>
<dbReference type="EMBL" id="JAQQCF010000057">
    <property type="protein sequence ID" value="MFM0642100.1"/>
    <property type="molecule type" value="Genomic_DNA"/>
</dbReference>
<dbReference type="Pfam" id="PF00196">
    <property type="entry name" value="GerE"/>
    <property type="match status" value="1"/>
</dbReference>
<dbReference type="PROSITE" id="PS50043">
    <property type="entry name" value="HTH_LUXR_2"/>
    <property type="match status" value="1"/>
</dbReference>